<dbReference type="Proteomes" id="UP000010093">
    <property type="component" value="Chromosome"/>
</dbReference>
<accession>H8MDC8</accession>
<feature type="transmembrane region" description="Helical" evidence="1">
    <location>
        <begin position="15"/>
        <end position="35"/>
    </location>
</feature>
<keyword evidence="1" id="KW-0472">Membrane</keyword>
<gene>
    <name evidence="2" type="ORF">RA0C_0499</name>
</gene>
<organism evidence="2 3">
    <name type="scientific">Riemerella anatipestifer (strain ATCC 11845 / DSM 15868 / JCM 9532 / NCTC 11014)</name>
    <dbReference type="NCBI Taxonomy" id="693978"/>
    <lineage>
        <taxon>Bacteria</taxon>
        <taxon>Pseudomonadati</taxon>
        <taxon>Bacteroidota</taxon>
        <taxon>Flavobacteriia</taxon>
        <taxon>Flavobacteriales</taxon>
        <taxon>Weeksellaceae</taxon>
        <taxon>Riemerella</taxon>
    </lineage>
</organism>
<protein>
    <submittedName>
        <fullName evidence="2">Uncharacterized protein</fullName>
    </submittedName>
</protein>
<evidence type="ECO:0000313" key="3">
    <source>
        <dbReference type="Proteomes" id="UP000010093"/>
    </source>
</evidence>
<name>H8MDC8_RIEAD</name>
<dbReference type="EMBL" id="CP003388">
    <property type="protein sequence ID" value="AFD55477.1"/>
    <property type="molecule type" value="Genomic_DNA"/>
</dbReference>
<sequence length="39" mass="3861">MFHISYFVEVESTTGVASVVAGVLTAVLAVSATTATSGS</sequence>
<keyword evidence="1" id="KW-0812">Transmembrane</keyword>
<dbReference type="AlphaFoldDB" id="H8MDC8"/>
<dbReference type="KEGG" id="rai:RA0C_0499"/>
<dbReference type="HOGENOM" id="CLU_3316190_0_0_10"/>
<reference evidence="2 3" key="1">
    <citation type="journal article" date="2012" name="J. Bacteriol.">
        <title>Complete genome sequence of Riemerella anatipestifer reference strain.</title>
        <authorList>
            <person name="Wang X."/>
            <person name="Zhu D."/>
            <person name="Wang M."/>
            <person name="Cheng A."/>
            <person name="Jia R."/>
            <person name="Zhou Y."/>
            <person name="Chen Z."/>
            <person name="Luo Q."/>
            <person name="Liu F."/>
            <person name="Wang Y."/>
            <person name="Chen X.Y."/>
        </authorList>
    </citation>
    <scope>NUCLEOTIDE SEQUENCE [LARGE SCALE GENOMIC DNA]</scope>
    <source>
        <strain evidence="3">DSM 15868</strain>
    </source>
</reference>
<proteinExistence type="predicted"/>
<keyword evidence="1" id="KW-1133">Transmembrane helix</keyword>
<evidence type="ECO:0000313" key="2">
    <source>
        <dbReference type="EMBL" id="AFD55477.1"/>
    </source>
</evidence>
<evidence type="ECO:0000256" key="1">
    <source>
        <dbReference type="SAM" id="Phobius"/>
    </source>
</evidence>